<evidence type="ECO:0000256" key="5">
    <source>
        <dbReference type="SAM" id="Phobius"/>
    </source>
</evidence>
<dbReference type="Proteomes" id="UP000244920">
    <property type="component" value="Chromosome"/>
</dbReference>
<dbReference type="Gene3D" id="1.20.1080.10">
    <property type="entry name" value="Glycerol uptake facilitator protein"/>
    <property type="match status" value="1"/>
</dbReference>
<protein>
    <submittedName>
        <fullName evidence="6">Recombinase</fullName>
    </submittedName>
</protein>
<keyword evidence="7" id="KW-1185">Reference proteome</keyword>
<evidence type="ECO:0000313" key="6">
    <source>
        <dbReference type="EMBL" id="AWI50845.1"/>
    </source>
</evidence>
<feature type="transmembrane region" description="Helical" evidence="5">
    <location>
        <begin position="595"/>
        <end position="618"/>
    </location>
</feature>
<dbReference type="Pfam" id="PF10136">
    <property type="entry name" value="SpecificRecomb"/>
    <property type="match status" value="1"/>
</dbReference>
<dbReference type="PIRSF" id="PIRSF015380">
    <property type="entry name" value="Site-sp_rcmb"/>
    <property type="match status" value="1"/>
</dbReference>
<feature type="transmembrane region" description="Helical" evidence="5">
    <location>
        <begin position="479"/>
        <end position="499"/>
    </location>
</feature>
<name>A0A2U8FIR3_9PAST</name>
<organism evidence="6 7">
    <name type="scientific">Actinobacillus porcitonsillarum</name>
    <dbReference type="NCBI Taxonomy" id="189834"/>
    <lineage>
        <taxon>Bacteria</taxon>
        <taxon>Pseudomonadati</taxon>
        <taxon>Pseudomonadota</taxon>
        <taxon>Gammaproteobacteria</taxon>
        <taxon>Pasteurellales</taxon>
        <taxon>Pasteurellaceae</taxon>
        <taxon>Actinobacillus</taxon>
    </lineage>
</organism>
<keyword evidence="3 5" id="KW-1133">Transmembrane helix</keyword>
<proteinExistence type="predicted"/>
<dbReference type="AlphaFoldDB" id="A0A2U8FIR3"/>
<feature type="transmembrane region" description="Helical" evidence="5">
    <location>
        <begin position="538"/>
        <end position="561"/>
    </location>
</feature>
<dbReference type="GO" id="GO:0016020">
    <property type="term" value="C:membrane"/>
    <property type="evidence" value="ECO:0007669"/>
    <property type="project" value="UniProtKB-SubCell"/>
</dbReference>
<dbReference type="KEGG" id="apor:DDU33_04835"/>
<reference evidence="7" key="1">
    <citation type="submission" date="2018-05" db="EMBL/GenBank/DDBJ databases">
        <title>Complete genome sequence of Actinobacillus porcitonsillarum reference strain 9953L55 (CCUG 46996).</title>
        <authorList>
            <person name="Dona V."/>
            <person name="Perreten V."/>
        </authorList>
    </citation>
    <scope>NUCLEOTIDE SEQUENCE [LARGE SCALE GENOMIC DNA]</scope>
    <source>
        <strain evidence="7">9953L55</strain>
    </source>
</reference>
<evidence type="ECO:0000256" key="3">
    <source>
        <dbReference type="ARBA" id="ARBA00022989"/>
    </source>
</evidence>
<feature type="transmembrane region" description="Helical" evidence="5">
    <location>
        <begin position="373"/>
        <end position="391"/>
    </location>
</feature>
<dbReference type="InterPro" id="IPR011385">
    <property type="entry name" value="Site-sp_rcmbase"/>
</dbReference>
<dbReference type="RefSeq" id="WP_108923449.1">
    <property type="nucleotide sequence ID" value="NZ_CP029206.1"/>
</dbReference>
<feature type="transmembrane region" description="Helical" evidence="5">
    <location>
        <begin position="333"/>
        <end position="353"/>
    </location>
</feature>
<dbReference type="EMBL" id="CP029206">
    <property type="protein sequence ID" value="AWI50845.1"/>
    <property type="molecule type" value="Genomic_DNA"/>
</dbReference>
<keyword evidence="2 5" id="KW-0812">Transmembrane</keyword>
<evidence type="ECO:0000256" key="1">
    <source>
        <dbReference type="ARBA" id="ARBA00004141"/>
    </source>
</evidence>
<comment type="subcellular location">
    <subcellularLocation>
        <location evidence="1">Membrane</location>
        <topology evidence="1">Multi-pass membrane protein</topology>
    </subcellularLocation>
</comment>
<evidence type="ECO:0000313" key="7">
    <source>
        <dbReference type="Proteomes" id="UP000244920"/>
    </source>
</evidence>
<sequence length="650" mass="73912">MTKERTLSQHEILIFIEEKLTQNDIFALLNGFCYWVRHNNQRTEQLYFLIKTLKQNKALTQQLSSQLCRWLCNTRLYPLLISNGILSRDGFGREFRTRLYEKLNPAVRDVKDLRDIFFLLFNDKNDSNWLNNIPLHYWGNLLKLLSRYATVQEREWVKHHLRAEGLFAIKMLAIWIAAEEMEPELMRLDPSLIDADSPFVALQREVSLWIEARRKNQPFDEAHLQVMFTQSKELIERLKKKGAAMGSSLNVAYLLERLEQTLDRLAMLMDVFASNRFLPRRILLLTGNLAIASADQHSVSKLWKQSVSMLAKSITQNTSDHGEHYITRSKSEYWAMFSSAAGAGVLIAFMALFKIYLGEIIEDKVWKGIAEGLNYGIGFTLIFMLHFTVATKQPAMTAARFADFVGKNPQGRAVNMKLAQLLVDVFRSQSIAVIGNVFVAMTVASLIALGYQAYSQAPLLTTEQINYQLHSIDPLGGTLWFAAIAGVWLFCSGLISGYFDNRANYLNTRMRLQNHPLLRKILPENYRLRLAEYMHQNFGSIMGNLGFGMLLGLTSVVGYLLNLPLDIRHIAFSSANVGYAVISGELPLSLFLQSLSFVLLIGVVNLVVSFSLTLSLALRSLGAEIDSWRNIVKCVWQIVKQKPLSLILPV</sequence>
<dbReference type="InterPro" id="IPR023271">
    <property type="entry name" value="Aquaporin-like"/>
</dbReference>
<gene>
    <name evidence="6" type="ORF">DDU33_04835</name>
</gene>
<accession>A0A2U8FIR3</accession>
<evidence type="ECO:0000256" key="4">
    <source>
        <dbReference type="ARBA" id="ARBA00023136"/>
    </source>
</evidence>
<keyword evidence="4 5" id="KW-0472">Membrane</keyword>
<evidence type="ECO:0000256" key="2">
    <source>
        <dbReference type="ARBA" id="ARBA00022692"/>
    </source>
</evidence>
<feature type="transmembrane region" description="Helical" evidence="5">
    <location>
        <begin position="431"/>
        <end position="454"/>
    </location>
</feature>